<protein>
    <submittedName>
        <fullName evidence="1">Uncharacterized protein</fullName>
    </submittedName>
</protein>
<dbReference type="AlphaFoldDB" id="A0A098TMT5"/>
<proteinExistence type="predicted"/>
<accession>A0A098TMT5</accession>
<organism evidence="1 2">
    <name type="scientific">Neosynechococcus sphagnicola sy1</name>
    <dbReference type="NCBI Taxonomy" id="1497020"/>
    <lineage>
        <taxon>Bacteria</taxon>
        <taxon>Bacillati</taxon>
        <taxon>Cyanobacteriota</taxon>
        <taxon>Cyanophyceae</taxon>
        <taxon>Neosynechococcales</taxon>
        <taxon>Neosynechococcaceae</taxon>
        <taxon>Neosynechococcus</taxon>
    </lineage>
</organism>
<dbReference type="EMBL" id="JJML01000006">
    <property type="protein sequence ID" value="KGF73640.1"/>
    <property type="molecule type" value="Genomic_DNA"/>
</dbReference>
<reference evidence="1 2" key="1">
    <citation type="journal article" date="2014" name="Mol. Ecol.">
        <title>Evolution of Synechococcus.</title>
        <authorList>
            <person name="Dvorak P."/>
            <person name="Casamatta D."/>
            <person name="Hasler P."/>
            <person name="Poulickova A."/>
            <person name="Ondrej V."/>
            <person name="Sanges R."/>
        </authorList>
    </citation>
    <scope>NUCLEOTIDE SEQUENCE [LARGE SCALE GENOMIC DNA]</scope>
    <source>
        <strain evidence="1 2">CAUP A 1101</strain>
    </source>
</reference>
<evidence type="ECO:0000313" key="2">
    <source>
        <dbReference type="Proteomes" id="UP000030170"/>
    </source>
</evidence>
<dbReference type="Proteomes" id="UP000030170">
    <property type="component" value="Unassembled WGS sequence"/>
</dbReference>
<keyword evidence="2" id="KW-1185">Reference proteome</keyword>
<name>A0A098TMT5_9CYAN</name>
<sequence>MSINKVEQIIVFLSADISMRIKQLKIGCLKIINSTFVLAVHTFSPLAVDESQMNLLTDGLIFFPDTLHQLSSWFTIHFTKDLI</sequence>
<comment type="caution">
    <text evidence="1">The sequence shown here is derived from an EMBL/GenBank/DDBJ whole genome shotgun (WGS) entry which is preliminary data.</text>
</comment>
<evidence type="ECO:0000313" key="1">
    <source>
        <dbReference type="EMBL" id="KGF73640.1"/>
    </source>
</evidence>
<gene>
    <name evidence="1" type="ORF">DO97_16885</name>
</gene>